<accession>A0A5J9UTI5</accession>
<reference evidence="1 2" key="1">
    <citation type="journal article" date="2019" name="Sci. Rep.">
        <title>A high-quality genome of Eragrostis curvula grass provides insights into Poaceae evolution and supports new strategies to enhance forage quality.</title>
        <authorList>
            <person name="Carballo J."/>
            <person name="Santos B.A.C.M."/>
            <person name="Zappacosta D."/>
            <person name="Garbus I."/>
            <person name="Selva J.P."/>
            <person name="Gallo C.A."/>
            <person name="Diaz A."/>
            <person name="Albertini E."/>
            <person name="Caccamo M."/>
            <person name="Echenique V."/>
        </authorList>
    </citation>
    <scope>NUCLEOTIDE SEQUENCE [LARGE SCALE GENOMIC DNA]</scope>
    <source>
        <strain evidence="2">cv. Victoria</strain>
        <tissue evidence="1">Leaf</tissue>
    </source>
</reference>
<dbReference type="EMBL" id="RWGY01000013">
    <property type="protein sequence ID" value="TVU26598.1"/>
    <property type="molecule type" value="Genomic_DNA"/>
</dbReference>
<organism evidence="1 2">
    <name type="scientific">Eragrostis curvula</name>
    <name type="common">weeping love grass</name>
    <dbReference type="NCBI Taxonomy" id="38414"/>
    <lineage>
        <taxon>Eukaryota</taxon>
        <taxon>Viridiplantae</taxon>
        <taxon>Streptophyta</taxon>
        <taxon>Embryophyta</taxon>
        <taxon>Tracheophyta</taxon>
        <taxon>Spermatophyta</taxon>
        <taxon>Magnoliopsida</taxon>
        <taxon>Liliopsida</taxon>
        <taxon>Poales</taxon>
        <taxon>Poaceae</taxon>
        <taxon>PACMAD clade</taxon>
        <taxon>Chloridoideae</taxon>
        <taxon>Eragrostideae</taxon>
        <taxon>Eragrostidinae</taxon>
        <taxon>Eragrostis</taxon>
    </lineage>
</organism>
<sequence>MSSVPQCEEHCTKVICANRGVDWVLKISTLAQKGTIKPASETTIQHSSWAIAPLVLLARDRPSELGIGSA</sequence>
<name>A0A5J9UTI5_9POAL</name>
<dbReference type="AlphaFoldDB" id="A0A5J9UTI5"/>
<comment type="caution">
    <text evidence="1">The sequence shown here is derived from an EMBL/GenBank/DDBJ whole genome shotgun (WGS) entry which is preliminary data.</text>
</comment>
<gene>
    <name evidence="1" type="ORF">EJB05_29152</name>
</gene>
<feature type="non-terminal residue" evidence="1">
    <location>
        <position position="70"/>
    </location>
</feature>
<protein>
    <submittedName>
        <fullName evidence="1">Uncharacterized protein</fullName>
    </submittedName>
</protein>
<evidence type="ECO:0000313" key="2">
    <source>
        <dbReference type="Proteomes" id="UP000324897"/>
    </source>
</evidence>
<keyword evidence="2" id="KW-1185">Reference proteome</keyword>
<dbReference type="Gramene" id="TVU26598">
    <property type="protein sequence ID" value="TVU26598"/>
    <property type="gene ID" value="EJB05_29152"/>
</dbReference>
<evidence type="ECO:0000313" key="1">
    <source>
        <dbReference type="EMBL" id="TVU26598.1"/>
    </source>
</evidence>
<proteinExistence type="predicted"/>
<dbReference type="Proteomes" id="UP000324897">
    <property type="component" value="Chromosome 2"/>
</dbReference>